<dbReference type="InterPro" id="IPR005135">
    <property type="entry name" value="Endo/exonuclease/phosphatase"/>
</dbReference>
<dbReference type="PANTHER" id="PTHR33710:SF65">
    <property type="entry name" value="ENDONUCLEASE_EXONUCLEASE_PHOSPHATASE"/>
    <property type="match status" value="1"/>
</dbReference>
<gene>
    <name evidence="2" type="ORF">RDI58_018359</name>
</gene>
<dbReference type="Proteomes" id="UP001371456">
    <property type="component" value="Unassembled WGS sequence"/>
</dbReference>
<name>A0AAN8TBH6_SOLBU</name>
<evidence type="ECO:0000259" key="1">
    <source>
        <dbReference type="Pfam" id="PF03372"/>
    </source>
</evidence>
<proteinExistence type="predicted"/>
<evidence type="ECO:0000313" key="3">
    <source>
        <dbReference type="Proteomes" id="UP001371456"/>
    </source>
</evidence>
<organism evidence="2 3">
    <name type="scientific">Solanum bulbocastanum</name>
    <name type="common">Wild potato</name>
    <dbReference type="NCBI Taxonomy" id="147425"/>
    <lineage>
        <taxon>Eukaryota</taxon>
        <taxon>Viridiplantae</taxon>
        <taxon>Streptophyta</taxon>
        <taxon>Embryophyta</taxon>
        <taxon>Tracheophyta</taxon>
        <taxon>Spermatophyta</taxon>
        <taxon>Magnoliopsida</taxon>
        <taxon>eudicotyledons</taxon>
        <taxon>Gunneridae</taxon>
        <taxon>Pentapetalae</taxon>
        <taxon>asterids</taxon>
        <taxon>lamiids</taxon>
        <taxon>Solanales</taxon>
        <taxon>Solanaceae</taxon>
        <taxon>Solanoideae</taxon>
        <taxon>Solaneae</taxon>
        <taxon>Solanum</taxon>
    </lineage>
</organism>
<dbReference type="EMBL" id="JBANQN010000007">
    <property type="protein sequence ID" value="KAK6784904.1"/>
    <property type="molecule type" value="Genomic_DNA"/>
</dbReference>
<evidence type="ECO:0000313" key="2">
    <source>
        <dbReference type="EMBL" id="KAK6784904.1"/>
    </source>
</evidence>
<dbReference type="AlphaFoldDB" id="A0AAN8TBH6"/>
<comment type="caution">
    <text evidence="2">The sequence shown here is derived from an EMBL/GenBank/DDBJ whole genome shotgun (WGS) entry which is preliminary data.</text>
</comment>
<dbReference type="Pfam" id="PF03372">
    <property type="entry name" value="Exo_endo_phos"/>
    <property type="match status" value="1"/>
</dbReference>
<dbReference type="PANTHER" id="PTHR33710">
    <property type="entry name" value="BNAC02G09200D PROTEIN"/>
    <property type="match status" value="1"/>
</dbReference>
<sequence length="274" mass="31906">MKLVTWNIKGVNKIYKQKELQVFLNESKTSIIASLENKVKERNAQKIIDKVTSQWQWHANHNHSDKGRIWVLWDNTTVDFTEIANTDQMIHGYIKSCSSQVEFYFTAVYGWHTVETRKSLWTQLDSIATGVNGPWLIMGDFDRTNGSVVQESEVGEFKDRLSRIGLCEMKTVGREYTWTNGHVYSRIDKALANPAWMTTMAELDVEIQNARCSDHSPLVIDFAEPNWRRPRPFKFMNHLVQHQDFQEAVQRGWNKPALGNSMTKVWIQLKQDKN</sequence>
<protein>
    <recommendedName>
        <fullName evidence="1">Endonuclease/exonuclease/phosphatase domain-containing protein</fullName>
    </recommendedName>
</protein>
<reference evidence="2 3" key="1">
    <citation type="submission" date="2024-02" db="EMBL/GenBank/DDBJ databases">
        <title>de novo genome assembly of Solanum bulbocastanum strain 11H21.</title>
        <authorList>
            <person name="Hosaka A.J."/>
        </authorList>
    </citation>
    <scope>NUCLEOTIDE SEQUENCE [LARGE SCALE GENOMIC DNA]</scope>
    <source>
        <tissue evidence="2">Young leaves</tissue>
    </source>
</reference>
<dbReference type="Gene3D" id="3.60.10.10">
    <property type="entry name" value="Endonuclease/exonuclease/phosphatase"/>
    <property type="match status" value="1"/>
</dbReference>
<feature type="domain" description="Endonuclease/exonuclease/phosphatase" evidence="1">
    <location>
        <begin position="31"/>
        <end position="215"/>
    </location>
</feature>
<accession>A0AAN8TBH6</accession>
<keyword evidence="3" id="KW-1185">Reference proteome</keyword>
<dbReference type="InterPro" id="IPR036691">
    <property type="entry name" value="Endo/exonu/phosph_ase_sf"/>
</dbReference>
<dbReference type="SUPFAM" id="SSF56219">
    <property type="entry name" value="DNase I-like"/>
    <property type="match status" value="1"/>
</dbReference>